<name>A0A848BLA0_9FIRM</name>
<evidence type="ECO:0000313" key="4">
    <source>
        <dbReference type="Proteomes" id="UP000591071"/>
    </source>
</evidence>
<protein>
    <submittedName>
        <fullName evidence="3">Uncharacterized protein</fullName>
    </submittedName>
</protein>
<gene>
    <name evidence="2" type="ORF">ACGTZG_06185</name>
    <name evidence="3" type="ORF">HF872_00155</name>
</gene>
<evidence type="ECO:0000313" key="2">
    <source>
        <dbReference type="EMBL" id="MFG6272775.1"/>
    </source>
</evidence>
<dbReference type="RefSeq" id="WP_059077011.1">
    <property type="nucleotide sequence ID" value="NZ_CP011940.1"/>
</dbReference>
<keyword evidence="5" id="KW-1185">Reference proteome</keyword>
<accession>A0A848BLA0</accession>
<keyword evidence="1" id="KW-1133">Transmembrane helix</keyword>
<dbReference type="AlphaFoldDB" id="A0A848BLA0"/>
<dbReference type="OrthoDB" id="1630658at2"/>
<evidence type="ECO:0000256" key="1">
    <source>
        <dbReference type="SAM" id="Phobius"/>
    </source>
</evidence>
<dbReference type="Proteomes" id="UP000591071">
    <property type="component" value="Unassembled WGS sequence"/>
</dbReference>
<dbReference type="Proteomes" id="UP001605989">
    <property type="component" value="Unassembled WGS sequence"/>
</dbReference>
<reference evidence="2 5" key="2">
    <citation type="submission" date="2024-10" db="EMBL/GenBank/DDBJ databases">
        <authorList>
            <person name="Sang B.-I."/>
            <person name="Prabhaharan D."/>
        </authorList>
    </citation>
    <scope>NUCLEOTIDE SEQUENCE [LARGE SCALE GENOMIC DNA]</scope>
    <source>
        <strain evidence="2 5">MH</strain>
    </source>
</reference>
<dbReference type="KEGG" id="mhw:ACT01_03775"/>
<dbReference type="EMBL" id="JABAFG010000001">
    <property type="protein sequence ID" value="NME27041.1"/>
    <property type="molecule type" value="Genomic_DNA"/>
</dbReference>
<comment type="caution">
    <text evidence="3">The sequence shown here is derived from an EMBL/GenBank/DDBJ whole genome shotgun (WGS) entry which is preliminary data.</text>
</comment>
<proteinExistence type="predicted"/>
<feature type="transmembrane region" description="Helical" evidence="1">
    <location>
        <begin position="24"/>
        <end position="45"/>
    </location>
</feature>
<sequence>MTREEISQHFGCGTVEQAYENSKWFSVFMQLLFTGVGIYFFWLMLAETTLAAKLDNIAVLIFCLWRIDRQRDVICYVTAKGLVVRRQFMSLEEFFDEQLHPDRNLVFIRYEDIFEISDNWKEIQLGAAEEGGLAVLPVHLQFLPRQYKQEIMDRIKKEQETDDKDDKKG</sequence>
<organism evidence="3 4">
    <name type="scientific">Megasphaera hexanoica</name>
    <dbReference type="NCBI Taxonomy" id="1675036"/>
    <lineage>
        <taxon>Bacteria</taxon>
        <taxon>Bacillati</taxon>
        <taxon>Bacillota</taxon>
        <taxon>Negativicutes</taxon>
        <taxon>Veillonellales</taxon>
        <taxon>Veillonellaceae</taxon>
        <taxon>Megasphaera</taxon>
    </lineage>
</organism>
<keyword evidence="1" id="KW-0812">Transmembrane</keyword>
<evidence type="ECO:0000313" key="5">
    <source>
        <dbReference type="Proteomes" id="UP001605989"/>
    </source>
</evidence>
<keyword evidence="1" id="KW-0472">Membrane</keyword>
<evidence type="ECO:0000313" key="3">
    <source>
        <dbReference type="EMBL" id="NME27041.1"/>
    </source>
</evidence>
<reference evidence="3 4" key="1">
    <citation type="submission" date="2020-04" db="EMBL/GenBank/DDBJ databases">
        <authorList>
            <person name="Hitch T.C.A."/>
            <person name="Wylensek D."/>
            <person name="Clavel T."/>
        </authorList>
    </citation>
    <scope>NUCLEOTIDE SEQUENCE [LARGE SCALE GENOMIC DNA]</scope>
    <source>
        <strain evidence="3 4">Oil-RF-744-FAT-WT-6-1</strain>
    </source>
</reference>
<dbReference type="EMBL" id="JBIEKR010000004">
    <property type="protein sequence ID" value="MFG6272775.1"/>
    <property type="molecule type" value="Genomic_DNA"/>
</dbReference>